<evidence type="ECO:0000256" key="1">
    <source>
        <dbReference type="SAM" id="MobiDB-lite"/>
    </source>
</evidence>
<evidence type="ECO:0000313" key="2">
    <source>
        <dbReference type="EMBL" id="KAJ8463514.1"/>
    </source>
</evidence>
<dbReference type="Proteomes" id="UP001215151">
    <property type="component" value="Unassembled WGS sequence"/>
</dbReference>
<feature type="compositionally biased region" description="Low complexity" evidence="1">
    <location>
        <begin position="254"/>
        <end position="266"/>
    </location>
</feature>
<feature type="region of interest" description="Disordered" evidence="1">
    <location>
        <begin position="122"/>
        <end position="166"/>
    </location>
</feature>
<reference evidence="2" key="1">
    <citation type="submission" date="2022-11" db="EMBL/GenBank/DDBJ databases">
        <title>Genome Sequence of Cubamyces cubensis.</title>
        <authorList>
            <person name="Buettner E."/>
        </authorList>
    </citation>
    <scope>NUCLEOTIDE SEQUENCE</scope>
    <source>
        <strain evidence="2">MPL-01</strain>
    </source>
</reference>
<keyword evidence="3" id="KW-1185">Reference proteome</keyword>
<sequence>MAGKQHTRSSVYQKPRFYPQSLYATRSNCKVPRRTLQALMGMTDDTPSFKWFVETAKRFAERFLIPTESKEGQPLSQWRKFEDKVARHAPCVLKYEDNWPAEFYFKIWRRLEYHKHKPSIIARQKKGKARAQTQYSTTASTFRTPSNSPSPSPTHSSVVPSPEPTVLPHAARLGAKAPEINLRQTARARQQCLSRPTTVFRIKREDGLPHIPPGRPDACVPSLARNVAAAITAATQRPEVTPTPGALSASRYQTAATTTSSASAASPRKDGTSSLRAIIAFLASLQPPLIHLTPILASIGAYDERTLLALACMPNRRIWMDRVLGQHAIGHVDWNYLQDGLDVLELTEG</sequence>
<feature type="region of interest" description="Disordered" evidence="1">
    <location>
        <begin position="236"/>
        <end position="269"/>
    </location>
</feature>
<dbReference type="AlphaFoldDB" id="A0AAD7TLT0"/>
<dbReference type="EMBL" id="JAPEVG010000388">
    <property type="protein sequence ID" value="KAJ8463514.1"/>
    <property type="molecule type" value="Genomic_DNA"/>
</dbReference>
<protein>
    <submittedName>
        <fullName evidence="2">Uncharacterized protein</fullName>
    </submittedName>
</protein>
<name>A0AAD7TLT0_9APHY</name>
<comment type="caution">
    <text evidence="2">The sequence shown here is derived from an EMBL/GenBank/DDBJ whole genome shotgun (WGS) entry which is preliminary data.</text>
</comment>
<evidence type="ECO:0000313" key="3">
    <source>
        <dbReference type="Proteomes" id="UP001215151"/>
    </source>
</evidence>
<gene>
    <name evidence="2" type="ORF">ONZ51_g10207</name>
</gene>
<accession>A0AAD7TLT0</accession>
<feature type="compositionally biased region" description="Low complexity" evidence="1">
    <location>
        <begin position="140"/>
        <end position="166"/>
    </location>
</feature>
<proteinExistence type="predicted"/>
<organism evidence="2 3">
    <name type="scientific">Trametes cubensis</name>
    <dbReference type="NCBI Taxonomy" id="1111947"/>
    <lineage>
        <taxon>Eukaryota</taxon>
        <taxon>Fungi</taxon>
        <taxon>Dikarya</taxon>
        <taxon>Basidiomycota</taxon>
        <taxon>Agaricomycotina</taxon>
        <taxon>Agaricomycetes</taxon>
        <taxon>Polyporales</taxon>
        <taxon>Polyporaceae</taxon>
        <taxon>Trametes</taxon>
    </lineage>
</organism>